<organism evidence="4 5">
    <name type="scientific">Symbiodinium natans</name>
    <dbReference type="NCBI Taxonomy" id="878477"/>
    <lineage>
        <taxon>Eukaryota</taxon>
        <taxon>Sar</taxon>
        <taxon>Alveolata</taxon>
        <taxon>Dinophyceae</taxon>
        <taxon>Suessiales</taxon>
        <taxon>Symbiodiniaceae</taxon>
        <taxon>Symbiodinium</taxon>
    </lineage>
</organism>
<feature type="domain" description="BTB" evidence="2">
    <location>
        <begin position="19"/>
        <end position="87"/>
    </location>
</feature>
<dbReference type="AlphaFoldDB" id="A0A812M642"/>
<name>A0A812M642_9DINO</name>
<dbReference type="PROSITE" id="PS51416">
    <property type="entry name" value="MIB_HERC2"/>
    <property type="match status" value="1"/>
</dbReference>
<proteinExistence type="predicted"/>
<dbReference type="Pfam" id="PF06701">
    <property type="entry name" value="MIB_HERC2"/>
    <property type="match status" value="1"/>
</dbReference>
<feature type="region of interest" description="Disordered" evidence="1">
    <location>
        <begin position="330"/>
        <end position="355"/>
    </location>
</feature>
<dbReference type="GO" id="GO:0004842">
    <property type="term" value="F:ubiquitin-protein transferase activity"/>
    <property type="evidence" value="ECO:0007669"/>
    <property type="project" value="InterPro"/>
</dbReference>
<dbReference type="Pfam" id="PF00651">
    <property type="entry name" value="BTB"/>
    <property type="match status" value="1"/>
</dbReference>
<dbReference type="SUPFAM" id="SSF159034">
    <property type="entry name" value="Mib/herc2 domain-like"/>
    <property type="match status" value="1"/>
</dbReference>
<dbReference type="Proteomes" id="UP000604046">
    <property type="component" value="Unassembled WGS sequence"/>
</dbReference>
<evidence type="ECO:0000313" key="5">
    <source>
        <dbReference type="Proteomes" id="UP000604046"/>
    </source>
</evidence>
<sequence length="355" mass="39710">MSKRKHDEDSTQNDEDSWDDVVLEFASGDFMPACSVPLRMCSPVFNSMLSSGMREAQQKTIQVEVATREEFDVFYNLLKPGAFSTDKVTQENVDALLTISLYYQVGFLRDACETRLLSLPATVDRLLHAERMGLKRQFSRCARELAQSCSEEELKQIQAGSVDALMAVATAMRSLLQEDEPNRILKAATLDLRVRRGPDWKWQNQDGGGLGMTAVSDSERDRSPGWVAVEWDHSYTGHYRVGADGKYDLMVVGRVDAVVVEGAGGVAAPLNGLYRQNGTFFDKPKFKLEGAAAIIYFLGCWKLNHEDVTTGWYYCYPDCEAPTPPLGRWSTEGYTHGDADPAPILRLPDDERDPR</sequence>
<evidence type="ECO:0000256" key="1">
    <source>
        <dbReference type="SAM" id="MobiDB-lite"/>
    </source>
</evidence>
<dbReference type="InterPro" id="IPR000210">
    <property type="entry name" value="BTB/POZ_dom"/>
</dbReference>
<keyword evidence="5" id="KW-1185">Reference proteome</keyword>
<feature type="domain" description="MIB/HERC2" evidence="3">
    <location>
        <begin position="180"/>
        <end position="255"/>
    </location>
</feature>
<gene>
    <name evidence="4" type="primary">Ufd4</name>
    <name evidence="4" type="ORF">SNAT2548_LOCUS13501</name>
</gene>
<dbReference type="InterPro" id="IPR011333">
    <property type="entry name" value="SKP1/BTB/POZ_sf"/>
</dbReference>
<evidence type="ECO:0000259" key="2">
    <source>
        <dbReference type="PROSITE" id="PS50097"/>
    </source>
</evidence>
<evidence type="ECO:0000313" key="4">
    <source>
        <dbReference type="EMBL" id="CAE7259124.1"/>
    </source>
</evidence>
<dbReference type="Gene3D" id="3.30.710.10">
    <property type="entry name" value="Potassium Channel Kv1.1, Chain A"/>
    <property type="match status" value="1"/>
</dbReference>
<dbReference type="Gene3D" id="2.30.30.40">
    <property type="entry name" value="SH3 Domains"/>
    <property type="match status" value="1"/>
</dbReference>
<accession>A0A812M642</accession>
<dbReference type="SMART" id="SM00225">
    <property type="entry name" value="BTB"/>
    <property type="match status" value="1"/>
</dbReference>
<protein>
    <submittedName>
        <fullName evidence="4">Ufd4 protein</fullName>
    </submittedName>
</protein>
<dbReference type="InterPro" id="IPR037252">
    <property type="entry name" value="Mib_Herc2_sf"/>
</dbReference>
<dbReference type="SUPFAM" id="SSF54695">
    <property type="entry name" value="POZ domain"/>
    <property type="match status" value="1"/>
</dbReference>
<dbReference type="GO" id="GO:0046872">
    <property type="term" value="F:metal ion binding"/>
    <property type="evidence" value="ECO:0007669"/>
    <property type="project" value="InterPro"/>
</dbReference>
<dbReference type="CDD" id="cd18186">
    <property type="entry name" value="BTB_POZ_ZBTB_KLHL-like"/>
    <property type="match status" value="1"/>
</dbReference>
<dbReference type="InterPro" id="IPR010606">
    <property type="entry name" value="Mib_Herc2"/>
</dbReference>
<dbReference type="PROSITE" id="PS50097">
    <property type="entry name" value="BTB"/>
    <property type="match status" value="1"/>
</dbReference>
<dbReference type="EMBL" id="CAJNDS010001424">
    <property type="protein sequence ID" value="CAE7259124.1"/>
    <property type="molecule type" value="Genomic_DNA"/>
</dbReference>
<evidence type="ECO:0000259" key="3">
    <source>
        <dbReference type="PROSITE" id="PS51416"/>
    </source>
</evidence>
<reference evidence="4" key="1">
    <citation type="submission" date="2021-02" db="EMBL/GenBank/DDBJ databases">
        <authorList>
            <person name="Dougan E. K."/>
            <person name="Rhodes N."/>
            <person name="Thang M."/>
            <person name="Chan C."/>
        </authorList>
    </citation>
    <scope>NUCLEOTIDE SEQUENCE</scope>
</reference>
<dbReference type="OrthoDB" id="239701at2759"/>
<dbReference type="GO" id="GO:0016567">
    <property type="term" value="P:protein ubiquitination"/>
    <property type="evidence" value="ECO:0007669"/>
    <property type="project" value="InterPro"/>
</dbReference>
<comment type="caution">
    <text evidence="4">The sequence shown here is derived from an EMBL/GenBank/DDBJ whole genome shotgun (WGS) entry which is preliminary data.</text>
</comment>